<dbReference type="EMBL" id="RBNJ01000381">
    <property type="protein sequence ID" value="RUS34656.1"/>
    <property type="molecule type" value="Genomic_DNA"/>
</dbReference>
<feature type="transmembrane region" description="Helical" evidence="6">
    <location>
        <begin position="531"/>
        <end position="549"/>
    </location>
</feature>
<evidence type="ECO:0000313" key="8">
    <source>
        <dbReference type="EMBL" id="RUS34656.1"/>
    </source>
</evidence>
<feature type="transmembrane region" description="Helical" evidence="6">
    <location>
        <begin position="339"/>
        <end position="365"/>
    </location>
</feature>
<feature type="transmembrane region" description="Helical" evidence="6">
    <location>
        <begin position="473"/>
        <end position="496"/>
    </location>
</feature>
<dbReference type="PANTHER" id="PTHR11132">
    <property type="entry name" value="SOLUTE CARRIER FAMILY 35"/>
    <property type="match status" value="1"/>
</dbReference>
<feature type="region of interest" description="Disordered" evidence="5">
    <location>
        <begin position="1"/>
        <end position="128"/>
    </location>
</feature>
<organism evidence="8 9">
    <name type="scientific">Jimgerdemannia flammicorona</name>
    <dbReference type="NCBI Taxonomy" id="994334"/>
    <lineage>
        <taxon>Eukaryota</taxon>
        <taxon>Fungi</taxon>
        <taxon>Fungi incertae sedis</taxon>
        <taxon>Mucoromycota</taxon>
        <taxon>Mucoromycotina</taxon>
        <taxon>Endogonomycetes</taxon>
        <taxon>Endogonales</taxon>
        <taxon>Endogonaceae</taxon>
        <taxon>Jimgerdemannia</taxon>
    </lineage>
</organism>
<evidence type="ECO:0000313" key="9">
    <source>
        <dbReference type="Proteomes" id="UP000274822"/>
    </source>
</evidence>
<evidence type="ECO:0000256" key="3">
    <source>
        <dbReference type="ARBA" id="ARBA00022989"/>
    </source>
</evidence>
<feature type="domain" description="Sugar phosphate transporter" evidence="7">
    <location>
        <begin position="307"/>
        <end position="547"/>
    </location>
</feature>
<keyword evidence="2 6" id="KW-0812">Transmembrane</keyword>
<protein>
    <submittedName>
        <fullName evidence="8">Triose-phosphate transporter family-domain-containing protein</fullName>
    </submittedName>
</protein>
<dbReference type="GO" id="GO:0016020">
    <property type="term" value="C:membrane"/>
    <property type="evidence" value="ECO:0007669"/>
    <property type="project" value="UniProtKB-SubCell"/>
</dbReference>
<feature type="compositionally biased region" description="Polar residues" evidence="5">
    <location>
        <begin position="71"/>
        <end position="81"/>
    </location>
</feature>
<dbReference type="InterPro" id="IPR050186">
    <property type="entry name" value="TPT_transporter"/>
</dbReference>
<name>A0A433QY21_9FUNG</name>
<dbReference type="InterPro" id="IPR004853">
    <property type="entry name" value="Sugar_P_trans_dom"/>
</dbReference>
<reference evidence="8 9" key="1">
    <citation type="journal article" date="2018" name="New Phytol.">
        <title>Phylogenomics of Endogonaceae and evolution of mycorrhizas within Mucoromycota.</title>
        <authorList>
            <person name="Chang Y."/>
            <person name="Desiro A."/>
            <person name="Na H."/>
            <person name="Sandor L."/>
            <person name="Lipzen A."/>
            <person name="Clum A."/>
            <person name="Barry K."/>
            <person name="Grigoriev I.V."/>
            <person name="Martin F.M."/>
            <person name="Stajich J.E."/>
            <person name="Smith M.E."/>
            <person name="Bonito G."/>
            <person name="Spatafora J.W."/>
        </authorList>
    </citation>
    <scope>NUCLEOTIDE SEQUENCE [LARGE SCALE GENOMIC DNA]</scope>
    <source>
        <strain evidence="8 9">AD002</strain>
    </source>
</reference>
<keyword evidence="9" id="KW-1185">Reference proteome</keyword>
<keyword evidence="3 6" id="KW-1133">Transmembrane helix</keyword>
<feature type="transmembrane region" description="Helical" evidence="6">
    <location>
        <begin position="397"/>
        <end position="414"/>
    </location>
</feature>
<feature type="compositionally biased region" description="Polar residues" evidence="5">
    <location>
        <begin position="115"/>
        <end position="124"/>
    </location>
</feature>
<accession>A0A433QY21</accession>
<keyword evidence="4 6" id="KW-0472">Membrane</keyword>
<dbReference type="Proteomes" id="UP000274822">
    <property type="component" value="Unassembled WGS sequence"/>
</dbReference>
<dbReference type="Pfam" id="PF03151">
    <property type="entry name" value="TPT"/>
    <property type="match status" value="1"/>
</dbReference>
<evidence type="ECO:0000256" key="4">
    <source>
        <dbReference type="ARBA" id="ARBA00023136"/>
    </source>
</evidence>
<feature type="transmembrane region" description="Helical" evidence="6">
    <location>
        <begin position="372"/>
        <end position="391"/>
    </location>
</feature>
<evidence type="ECO:0000259" key="7">
    <source>
        <dbReference type="Pfam" id="PF03151"/>
    </source>
</evidence>
<proteinExistence type="predicted"/>
<feature type="compositionally biased region" description="Basic and acidic residues" evidence="5">
    <location>
        <begin position="7"/>
        <end position="33"/>
    </location>
</feature>
<comment type="caution">
    <text evidence="8">The sequence shown here is derived from an EMBL/GenBank/DDBJ whole genome shotgun (WGS) entry which is preliminary data.</text>
</comment>
<evidence type="ECO:0000256" key="1">
    <source>
        <dbReference type="ARBA" id="ARBA00004141"/>
    </source>
</evidence>
<comment type="subcellular location">
    <subcellularLocation>
        <location evidence="1">Membrane</location>
        <topology evidence="1">Multi-pass membrane protein</topology>
    </subcellularLocation>
</comment>
<dbReference type="AlphaFoldDB" id="A0A433QY21"/>
<evidence type="ECO:0000256" key="2">
    <source>
        <dbReference type="ARBA" id="ARBA00022692"/>
    </source>
</evidence>
<evidence type="ECO:0000256" key="6">
    <source>
        <dbReference type="SAM" id="Phobius"/>
    </source>
</evidence>
<evidence type="ECO:0000256" key="5">
    <source>
        <dbReference type="SAM" id="MobiDB-lite"/>
    </source>
</evidence>
<gene>
    <name evidence="8" type="ORF">BC938DRAFT_479319</name>
</gene>
<sequence length="579" mass="62335">MPPKQLDPPRVDNKVRQSDDIPDRSAIHADVREATSTATSGPTFARTKRPATAPTPADSADVAGDEITVFKSRSPQQPTNIHQKRRRGSLPSFDLPGKQAKDGAASLLLPPVPTPSRSNPTSNVPGPHSGVVAGPSPALSLPKKPFLPLPVPLPSSSSMLAMSEKPTVSITIHHPASPVPQLYPTSASAAKNLSYIIAWYFFSTSLSLYNKNLMGRDRFNFNFPLMVSSIHTGLHWLITGCMMSFGGARWAGKGAGGKGGPASRVSVRDYFTKVRKTPKEAGVRIVEIKPEALIMALLRIFLSENHITFPPLPSPSSSSLQVPCGLAAALEICTANASLVYITLSFYTMVKSSTPIWVLVFAFAFGLERPRLQLIFIIVVMVAGVILTVAGETAFNLTGFVLVLIAAVVSGLRWSLTQILLQADSLGMDNPVATLYYLSPIMFIFMTVMSLLFEDPVGQFRNSEHFDGFYTAAETFGLMGIGGLLAFAMTIAEFYLIKSTSTITLSVAGISKEVVIISLSVLIYGDVLTPVNLLGLLVSIAGIIAYNYYKFTRGQGHGHGHGHGHGKGLYEKLPMHIKE</sequence>
<feature type="transmembrane region" description="Helical" evidence="6">
    <location>
        <begin position="503"/>
        <end position="525"/>
    </location>
</feature>
<feature type="transmembrane region" description="Helical" evidence="6">
    <location>
        <begin position="435"/>
        <end position="453"/>
    </location>
</feature>